<keyword evidence="4 16" id="KW-0812">Transmembrane</keyword>
<evidence type="ECO:0000256" key="8">
    <source>
        <dbReference type="ARBA" id="ARBA00022840"/>
    </source>
</evidence>
<evidence type="ECO:0000256" key="7">
    <source>
        <dbReference type="ARBA" id="ARBA00022824"/>
    </source>
</evidence>
<accession>A0A371BZG7</accession>
<keyword evidence="3" id="KW-0808">Transferase</keyword>
<evidence type="ECO:0000256" key="5">
    <source>
        <dbReference type="ARBA" id="ARBA00022741"/>
    </source>
</evidence>
<evidence type="ECO:0000256" key="10">
    <source>
        <dbReference type="ARBA" id="ARBA00023136"/>
    </source>
</evidence>
<evidence type="ECO:0000256" key="4">
    <source>
        <dbReference type="ARBA" id="ARBA00022692"/>
    </source>
</evidence>
<feature type="transmembrane region" description="Helical" evidence="16">
    <location>
        <begin position="270"/>
        <end position="288"/>
    </location>
</feature>
<feature type="compositionally biased region" description="Low complexity" evidence="15">
    <location>
        <begin position="9"/>
        <end position="19"/>
    </location>
</feature>
<evidence type="ECO:0000256" key="2">
    <source>
        <dbReference type="ARBA" id="ARBA00012486"/>
    </source>
</evidence>
<evidence type="ECO:0000256" key="1">
    <source>
        <dbReference type="ARBA" id="ARBA00004586"/>
    </source>
</evidence>
<evidence type="ECO:0000256" key="15">
    <source>
        <dbReference type="SAM" id="MobiDB-lite"/>
    </source>
</evidence>
<feature type="compositionally biased region" description="Basic residues" evidence="15">
    <location>
        <begin position="43"/>
        <end position="56"/>
    </location>
</feature>
<reference evidence="18 19" key="1">
    <citation type="submission" date="2018-07" db="EMBL/GenBank/DDBJ databases">
        <title>Draft Genome Assemblies for Five Robust Yarrowia lipolytica Strains Exhibiting High Lipid Production and Pentose Sugar Utilization and Sugar Alcohol Secretion from Undetoxified Lignocellulosic Biomass Hydrolysates.</title>
        <authorList>
            <consortium name="DOE Joint Genome Institute"/>
            <person name="Walker C."/>
            <person name="Ryu S."/>
            <person name="Na H."/>
            <person name="Zane M."/>
            <person name="LaButti K."/>
            <person name="Lipzen A."/>
            <person name="Haridas S."/>
            <person name="Barry K."/>
            <person name="Grigoriev I.V."/>
            <person name="Quarterman J."/>
            <person name="Slininger P."/>
            <person name="Dien B."/>
            <person name="Trinh C.T."/>
        </authorList>
    </citation>
    <scope>NUCLEOTIDE SEQUENCE [LARGE SCALE GENOMIC DNA]</scope>
    <source>
        <strain evidence="18 19">YB392</strain>
    </source>
</reference>
<dbReference type="GO" id="GO:0005524">
    <property type="term" value="F:ATP binding"/>
    <property type="evidence" value="ECO:0007669"/>
    <property type="project" value="UniProtKB-KW"/>
</dbReference>
<dbReference type="Gene3D" id="3.10.110.10">
    <property type="entry name" value="Ubiquitin Conjugating Enzyme"/>
    <property type="match status" value="1"/>
</dbReference>
<dbReference type="EC" id="2.3.2.23" evidence="2"/>
<dbReference type="VEuPathDB" id="FungiDB:YALI1_E35559g"/>
<organism evidence="18 19">
    <name type="scientific">Yarrowia lipolytica</name>
    <name type="common">Candida lipolytica</name>
    <dbReference type="NCBI Taxonomy" id="4952"/>
    <lineage>
        <taxon>Eukaryota</taxon>
        <taxon>Fungi</taxon>
        <taxon>Dikarya</taxon>
        <taxon>Ascomycota</taxon>
        <taxon>Saccharomycotina</taxon>
        <taxon>Dipodascomycetes</taxon>
        <taxon>Dipodascales</taxon>
        <taxon>Dipodascales incertae sedis</taxon>
        <taxon>Yarrowia</taxon>
    </lineage>
</organism>
<keyword evidence="6" id="KW-0833">Ubl conjugation pathway</keyword>
<dbReference type="SUPFAM" id="SSF54495">
    <property type="entry name" value="UBC-like"/>
    <property type="match status" value="1"/>
</dbReference>
<dbReference type="Proteomes" id="UP000256601">
    <property type="component" value="Unassembled WGS sequence"/>
</dbReference>
<dbReference type="InterPro" id="IPR016135">
    <property type="entry name" value="UBQ-conjugating_enzyme/RWD"/>
</dbReference>
<evidence type="ECO:0000256" key="11">
    <source>
        <dbReference type="ARBA" id="ARBA00039885"/>
    </source>
</evidence>
<dbReference type="VEuPathDB" id="FungiDB:YALI0_E30173g"/>
<dbReference type="InterPro" id="IPR000608">
    <property type="entry name" value="UBC"/>
</dbReference>
<dbReference type="EMBL" id="KZ859083">
    <property type="protein sequence ID" value="RDW23477.1"/>
    <property type="molecule type" value="Genomic_DNA"/>
</dbReference>
<dbReference type="InterPro" id="IPR050113">
    <property type="entry name" value="Ub_conjugating_enzyme"/>
</dbReference>
<name>A0A371BZG7_YARLL</name>
<keyword evidence="9 16" id="KW-1133">Transmembrane helix</keyword>
<dbReference type="GO" id="GO:0061631">
    <property type="term" value="F:ubiquitin conjugating enzyme activity"/>
    <property type="evidence" value="ECO:0007669"/>
    <property type="project" value="UniProtKB-EC"/>
</dbReference>
<evidence type="ECO:0000256" key="13">
    <source>
        <dbReference type="ARBA" id="ARBA00042181"/>
    </source>
</evidence>
<evidence type="ECO:0000256" key="6">
    <source>
        <dbReference type="ARBA" id="ARBA00022786"/>
    </source>
</evidence>
<keyword evidence="10 16" id="KW-0472">Membrane</keyword>
<sequence length="292" mass="32133">MSDKIPTASGSFPSGVVPSDPVPDCKDKKETTQGSFPAGVAKDKHRHQNHLHAKAAHHTDSIPMATKAANKRLVKEYASIQENAPPYITAKPAENNLLEWHYLITGPPETPYEGGQYHGVLLFPSEYPFKPPAIKMITPSGRFLPNTRLCLSISDYHPDTWNPAWTVSTILTGLLSFMTSDEHTAGSMTSTEATKRTYASESRRWNLHDKSFQTHFGGTKEAEPAPFVPPRRIPVVEAEGSSTDSLAKSTVINKKKPQTNKPAWTLQQKLLVVLAVILAWIVAARFLGKTAN</sequence>
<comment type="subcellular location">
    <subcellularLocation>
        <location evidence="1">Endoplasmic reticulum membrane</location>
    </subcellularLocation>
</comment>
<protein>
    <recommendedName>
        <fullName evidence="11">Ubiquitin-conjugating enzyme E2 6</fullName>
        <ecNumber evidence="2">2.3.2.23</ecNumber>
    </recommendedName>
    <alternativeName>
        <fullName evidence="13">E2 ubiquitin-conjugating enzyme 6</fullName>
    </alternativeName>
    <alternativeName>
        <fullName evidence="14">Ubiquitin carrier protein UBC6</fullName>
    </alternativeName>
    <alternativeName>
        <fullName evidence="12">Ubiquitin-protein ligase UBC6</fullName>
    </alternativeName>
</protein>
<feature type="domain" description="UBC core" evidence="17">
    <location>
        <begin position="68"/>
        <end position="216"/>
    </location>
</feature>
<dbReference type="CDD" id="cd23799">
    <property type="entry name" value="UBCc_UBE2J"/>
    <property type="match status" value="1"/>
</dbReference>
<evidence type="ECO:0000256" key="16">
    <source>
        <dbReference type="SAM" id="Phobius"/>
    </source>
</evidence>
<evidence type="ECO:0000256" key="9">
    <source>
        <dbReference type="ARBA" id="ARBA00022989"/>
    </source>
</evidence>
<keyword evidence="8" id="KW-0067">ATP-binding</keyword>
<dbReference type="AlphaFoldDB" id="A0A371BZG7"/>
<dbReference type="GO" id="GO:0005789">
    <property type="term" value="C:endoplasmic reticulum membrane"/>
    <property type="evidence" value="ECO:0007669"/>
    <property type="project" value="UniProtKB-SubCell"/>
</dbReference>
<dbReference type="Pfam" id="PF00179">
    <property type="entry name" value="UQ_con"/>
    <property type="match status" value="1"/>
</dbReference>
<proteinExistence type="predicted"/>
<evidence type="ECO:0000313" key="18">
    <source>
        <dbReference type="EMBL" id="RDW23477.1"/>
    </source>
</evidence>
<dbReference type="SMART" id="SM00212">
    <property type="entry name" value="UBCc"/>
    <property type="match status" value="1"/>
</dbReference>
<keyword evidence="5" id="KW-0547">Nucleotide-binding</keyword>
<gene>
    <name evidence="18" type="ORF">B0I71DRAFT_176968</name>
</gene>
<evidence type="ECO:0000256" key="12">
    <source>
        <dbReference type="ARBA" id="ARBA00041570"/>
    </source>
</evidence>
<feature type="region of interest" description="Disordered" evidence="15">
    <location>
        <begin position="1"/>
        <end position="57"/>
    </location>
</feature>
<evidence type="ECO:0000313" key="19">
    <source>
        <dbReference type="Proteomes" id="UP000256601"/>
    </source>
</evidence>
<keyword evidence="7" id="KW-0256">Endoplasmic reticulum</keyword>
<dbReference type="PROSITE" id="PS50127">
    <property type="entry name" value="UBC_2"/>
    <property type="match status" value="1"/>
</dbReference>
<evidence type="ECO:0000256" key="14">
    <source>
        <dbReference type="ARBA" id="ARBA00042191"/>
    </source>
</evidence>
<evidence type="ECO:0000259" key="17">
    <source>
        <dbReference type="PROSITE" id="PS50127"/>
    </source>
</evidence>
<dbReference type="FunFam" id="3.10.110.10:FF:000023">
    <property type="entry name" value="Ubiquitin-conjugating enzyme E2 J2"/>
    <property type="match status" value="1"/>
</dbReference>
<dbReference type="PANTHER" id="PTHR24067">
    <property type="entry name" value="UBIQUITIN-CONJUGATING ENZYME E2"/>
    <property type="match status" value="1"/>
</dbReference>
<evidence type="ECO:0000256" key="3">
    <source>
        <dbReference type="ARBA" id="ARBA00022679"/>
    </source>
</evidence>